<organism evidence="1 2">
    <name type="scientific">Gandjariella thermophila</name>
    <dbReference type="NCBI Taxonomy" id="1931992"/>
    <lineage>
        <taxon>Bacteria</taxon>
        <taxon>Bacillati</taxon>
        <taxon>Actinomycetota</taxon>
        <taxon>Actinomycetes</taxon>
        <taxon>Pseudonocardiales</taxon>
        <taxon>Pseudonocardiaceae</taxon>
        <taxon>Gandjariella</taxon>
    </lineage>
</organism>
<dbReference type="AlphaFoldDB" id="A0A4D4JG82"/>
<keyword evidence="2" id="KW-1185">Reference proteome</keyword>
<dbReference type="Pfam" id="PF19686">
    <property type="entry name" value="DUF6188"/>
    <property type="match status" value="1"/>
</dbReference>
<sequence>MKLDLRGQTVTAQEFGYTLSLATSGGYEVHIEKDYSICSPQGVRSFSPDPSNVDSEQVRALAERDIVSLVAEESGVLTVAFPDGISLRGEPSDAYEAWNVTGPGGMRVVCMPGGELAKWGAEQE</sequence>
<name>A0A4D4JG82_9PSEU</name>
<comment type="caution">
    <text evidence="1">The sequence shown here is derived from an EMBL/GenBank/DDBJ whole genome shotgun (WGS) entry which is preliminary data.</text>
</comment>
<protein>
    <submittedName>
        <fullName evidence="1">Uncharacterized protein</fullName>
    </submittedName>
</protein>
<gene>
    <name evidence="1" type="ORF">GTS_56630</name>
</gene>
<dbReference type="RefSeq" id="WP_137816923.1">
    <property type="nucleotide sequence ID" value="NZ_BJFL01000083.1"/>
</dbReference>
<dbReference type="Proteomes" id="UP000298860">
    <property type="component" value="Unassembled WGS sequence"/>
</dbReference>
<evidence type="ECO:0000313" key="2">
    <source>
        <dbReference type="Proteomes" id="UP000298860"/>
    </source>
</evidence>
<dbReference type="EMBL" id="BJFL01000083">
    <property type="protein sequence ID" value="GDY34030.1"/>
    <property type="molecule type" value="Genomic_DNA"/>
</dbReference>
<proteinExistence type="predicted"/>
<evidence type="ECO:0000313" key="1">
    <source>
        <dbReference type="EMBL" id="GDY34030.1"/>
    </source>
</evidence>
<dbReference type="InterPro" id="IPR046179">
    <property type="entry name" value="DUF6188"/>
</dbReference>
<accession>A0A4D4JG82</accession>
<reference evidence="2" key="1">
    <citation type="submission" date="2019-04" db="EMBL/GenBank/DDBJ databases">
        <title>Draft genome sequence of Pseudonocardiaceae bacterium SL3-2-4.</title>
        <authorList>
            <person name="Ningsih F."/>
            <person name="Yokota A."/>
            <person name="Sakai Y."/>
            <person name="Nanatani K."/>
            <person name="Yabe S."/>
            <person name="Oetari A."/>
            <person name="Sjamsuridzal W."/>
        </authorList>
    </citation>
    <scope>NUCLEOTIDE SEQUENCE [LARGE SCALE GENOMIC DNA]</scope>
    <source>
        <strain evidence="2">SL3-2-4</strain>
    </source>
</reference>
<dbReference type="OrthoDB" id="3429377at2"/>